<dbReference type="PANTHER" id="PTHR13510:SF44">
    <property type="entry name" value="RABENOSYN-5"/>
    <property type="match status" value="1"/>
</dbReference>
<dbReference type="InterPro" id="IPR013083">
    <property type="entry name" value="Znf_RING/FYVE/PHD"/>
</dbReference>
<dbReference type="Gene3D" id="3.30.530.20">
    <property type="match status" value="1"/>
</dbReference>
<name>A0A081ASN9_PHYNI</name>
<evidence type="ECO:0000256" key="3">
    <source>
        <dbReference type="ARBA" id="ARBA00022833"/>
    </source>
</evidence>
<evidence type="ECO:0000256" key="2">
    <source>
        <dbReference type="ARBA" id="ARBA00022771"/>
    </source>
</evidence>
<organism evidence="6 7">
    <name type="scientific">Phytophthora nicotianae P1976</name>
    <dbReference type="NCBI Taxonomy" id="1317066"/>
    <lineage>
        <taxon>Eukaryota</taxon>
        <taxon>Sar</taxon>
        <taxon>Stramenopiles</taxon>
        <taxon>Oomycota</taxon>
        <taxon>Peronosporomycetes</taxon>
        <taxon>Peronosporales</taxon>
        <taxon>Peronosporaceae</taxon>
        <taxon>Phytophthora</taxon>
    </lineage>
</organism>
<dbReference type="EMBL" id="ANJA01000784">
    <property type="protein sequence ID" value="ETO81900.1"/>
    <property type="molecule type" value="Genomic_DNA"/>
</dbReference>
<dbReference type="InterPro" id="IPR052727">
    <property type="entry name" value="Rab4/Rab5_effector"/>
</dbReference>
<dbReference type="Gene3D" id="3.30.40.10">
    <property type="entry name" value="Zinc/RING finger domain, C3HC4 (zinc finger)"/>
    <property type="match status" value="1"/>
</dbReference>
<evidence type="ECO:0000313" key="6">
    <source>
        <dbReference type="EMBL" id="ETO81900.1"/>
    </source>
</evidence>
<keyword evidence="1" id="KW-0479">Metal-binding</keyword>
<keyword evidence="2 4" id="KW-0863">Zinc-finger</keyword>
<evidence type="ECO:0000256" key="4">
    <source>
        <dbReference type="PROSITE-ProRule" id="PRU00091"/>
    </source>
</evidence>
<dbReference type="Proteomes" id="UP000028582">
    <property type="component" value="Unassembled WGS sequence"/>
</dbReference>
<proteinExistence type="predicted"/>
<dbReference type="PROSITE" id="PS50178">
    <property type="entry name" value="ZF_FYVE"/>
    <property type="match status" value="1"/>
</dbReference>
<gene>
    <name evidence="6" type="ORF">F444_03868</name>
</gene>
<protein>
    <recommendedName>
        <fullName evidence="5">FYVE-type domain-containing protein</fullName>
    </recommendedName>
</protein>
<accession>A0A081ASN9</accession>
<dbReference type="AlphaFoldDB" id="A0A081ASN9"/>
<evidence type="ECO:0000313" key="7">
    <source>
        <dbReference type="Proteomes" id="UP000028582"/>
    </source>
</evidence>
<dbReference type="OrthoDB" id="112634at2759"/>
<comment type="caution">
    <text evidence="6">The sequence shown here is derived from an EMBL/GenBank/DDBJ whole genome shotgun (WGS) entry which is preliminary data.</text>
</comment>
<dbReference type="PANTHER" id="PTHR13510">
    <property type="entry name" value="FYVE-FINGER-CONTAINING RAB5 EFFECTOR PROTEIN RABENOSYN-5-RELATED"/>
    <property type="match status" value="1"/>
</dbReference>
<sequence length="419" mass="45928">MPLAKNGIEMPALEIERGDEKIMQELAATLLRTNLDLYSELAVTPDGHPDSRQWASIQKREGVRVYKESTRQQQQQINAQAATGNSAAKTAKVPPSLLLMGTIKGNLDDVLYASAAASTEAILTKAKYTDDGIVDAKVLARIIEPTMADPMHFLNVTWRHYALSEPRDYVCLDVAGYSNTTRGEQVAYHLVHSVGFDALPSHEHKGIARANMSVCWIFRQRTATHVECYARGYYDFDTNVAMLNSISMHAIASQWLSCVKLVSYAQSMKLTRLLNCGKGAISSDGSESDSGDGGFGSYGSISNPGHARTMSSSTSSSSSSVVLLPAPELARIPASRCKLCCKSFHFLGASRRVCQACDEDVCSRCTVNQTLCLFSRTRRCVQERKKKFCKQCVADAMRSEASAVARDDFITATHRQSIL</sequence>
<feature type="domain" description="FYVE-type" evidence="5">
    <location>
        <begin position="331"/>
        <end position="397"/>
    </location>
</feature>
<keyword evidence="3" id="KW-0862">Zinc</keyword>
<dbReference type="InterPro" id="IPR023393">
    <property type="entry name" value="START-like_dom_sf"/>
</dbReference>
<dbReference type="InterPro" id="IPR017455">
    <property type="entry name" value="Znf_FYVE-rel"/>
</dbReference>
<reference evidence="6 7" key="1">
    <citation type="submission" date="2013-11" db="EMBL/GenBank/DDBJ databases">
        <title>The Genome Sequence of Phytophthora parasitica P1976.</title>
        <authorList>
            <consortium name="The Broad Institute Genomics Platform"/>
            <person name="Russ C."/>
            <person name="Tyler B."/>
            <person name="Panabieres F."/>
            <person name="Shan W."/>
            <person name="Tripathy S."/>
            <person name="Grunwald N."/>
            <person name="Machado M."/>
            <person name="Johnson C.S."/>
            <person name="Walker B."/>
            <person name="Young S."/>
            <person name="Zeng Q."/>
            <person name="Gargeya S."/>
            <person name="Fitzgerald M."/>
            <person name="Haas B."/>
            <person name="Abouelleil A."/>
            <person name="Allen A.W."/>
            <person name="Alvarado L."/>
            <person name="Arachchi H.M."/>
            <person name="Berlin A.M."/>
            <person name="Chapman S.B."/>
            <person name="Gainer-Dewar J."/>
            <person name="Goldberg J."/>
            <person name="Griggs A."/>
            <person name="Gujja S."/>
            <person name="Hansen M."/>
            <person name="Howarth C."/>
            <person name="Imamovic A."/>
            <person name="Ireland A."/>
            <person name="Larimer J."/>
            <person name="McCowan C."/>
            <person name="Murphy C."/>
            <person name="Pearson M."/>
            <person name="Poon T.W."/>
            <person name="Priest M."/>
            <person name="Roberts A."/>
            <person name="Saif S."/>
            <person name="Shea T."/>
            <person name="Sisk P."/>
            <person name="Sykes S."/>
            <person name="Wortman J."/>
            <person name="Nusbaum C."/>
            <person name="Birren B."/>
        </authorList>
    </citation>
    <scope>NUCLEOTIDE SEQUENCE [LARGE SCALE GENOMIC DNA]</scope>
    <source>
        <strain evidence="6 7">P1976</strain>
    </source>
</reference>
<dbReference type="GO" id="GO:0008270">
    <property type="term" value="F:zinc ion binding"/>
    <property type="evidence" value="ECO:0007669"/>
    <property type="project" value="UniProtKB-KW"/>
</dbReference>
<evidence type="ECO:0000256" key="1">
    <source>
        <dbReference type="ARBA" id="ARBA00022723"/>
    </source>
</evidence>
<evidence type="ECO:0000259" key="5">
    <source>
        <dbReference type="PROSITE" id="PS50178"/>
    </source>
</evidence>